<proteinExistence type="inferred from homology"/>
<protein>
    <submittedName>
        <fullName evidence="3">3-ketoacyl-ACP reductase</fullName>
    </submittedName>
</protein>
<dbReference type="OrthoDB" id="9803333at2"/>
<name>A0A5J6N457_9PROT</name>
<dbReference type="Proteomes" id="UP000325797">
    <property type="component" value="Chromosome"/>
</dbReference>
<evidence type="ECO:0000313" key="4">
    <source>
        <dbReference type="Proteomes" id="UP000325797"/>
    </source>
</evidence>
<dbReference type="PANTHER" id="PTHR42760">
    <property type="entry name" value="SHORT-CHAIN DEHYDROGENASES/REDUCTASES FAMILY MEMBER"/>
    <property type="match status" value="1"/>
</dbReference>
<dbReference type="SUPFAM" id="SSF51735">
    <property type="entry name" value="NAD(P)-binding Rossmann-fold domains"/>
    <property type="match status" value="1"/>
</dbReference>
<dbReference type="PRINTS" id="PR00081">
    <property type="entry name" value="GDHRDH"/>
</dbReference>
<accession>A0A5J6N457</accession>
<dbReference type="Pfam" id="PF13561">
    <property type="entry name" value="adh_short_C2"/>
    <property type="match status" value="1"/>
</dbReference>
<dbReference type="GO" id="GO:0048038">
    <property type="term" value="F:quinone binding"/>
    <property type="evidence" value="ECO:0007669"/>
    <property type="project" value="TreeGrafter"/>
</dbReference>
<dbReference type="PANTHER" id="PTHR42760:SF133">
    <property type="entry name" value="3-OXOACYL-[ACYL-CARRIER-PROTEIN] REDUCTASE"/>
    <property type="match status" value="1"/>
</dbReference>
<organism evidence="3 4">
    <name type="scientific">Hypericibacter adhaerens</name>
    <dbReference type="NCBI Taxonomy" id="2602016"/>
    <lineage>
        <taxon>Bacteria</taxon>
        <taxon>Pseudomonadati</taxon>
        <taxon>Pseudomonadota</taxon>
        <taxon>Alphaproteobacteria</taxon>
        <taxon>Rhodospirillales</taxon>
        <taxon>Dongiaceae</taxon>
        <taxon>Hypericibacter</taxon>
    </lineage>
</organism>
<keyword evidence="2" id="KW-0560">Oxidoreductase</keyword>
<dbReference type="AlphaFoldDB" id="A0A5J6N457"/>
<evidence type="ECO:0000256" key="1">
    <source>
        <dbReference type="ARBA" id="ARBA00006484"/>
    </source>
</evidence>
<evidence type="ECO:0000256" key="2">
    <source>
        <dbReference type="ARBA" id="ARBA00023002"/>
    </source>
</evidence>
<dbReference type="InterPro" id="IPR002347">
    <property type="entry name" value="SDR_fam"/>
</dbReference>
<evidence type="ECO:0000313" key="3">
    <source>
        <dbReference type="EMBL" id="QEX24621.1"/>
    </source>
</evidence>
<dbReference type="EMBL" id="CP042582">
    <property type="protein sequence ID" value="QEX24621.1"/>
    <property type="molecule type" value="Genomic_DNA"/>
</dbReference>
<dbReference type="InterPro" id="IPR036291">
    <property type="entry name" value="NAD(P)-bd_dom_sf"/>
</dbReference>
<dbReference type="GO" id="GO:0006633">
    <property type="term" value="P:fatty acid biosynthetic process"/>
    <property type="evidence" value="ECO:0007669"/>
    <property type="project" value="TreeGrafter"/>
</dbReference>
<dbReference type="NCBIfam" id="NF009386">
    <property type="entry name" value="PRK12745.1"/>
    <property type="match status" value="1"/>
</dbReference>
<keyword evidence="4" id="KW-1185">Reference proteome</keyword>
<reference evidence="3 4" key="1">
    <citation type="submission" date="2019-08" db="EMBL/GenBank/DDBJ databases">
        <title>Hyperibacter terrae gen. nov., sp. nov. and Hyperibacter viscosus sp. nov., two new members in the family Rhodospirillaceae isolated from the rhizosphere of Hypericum perforatum.</title>
        <authorList>
            <person name="Noviana Z."/>
        </authorList>
    </citation>
    <scope>NUCLEOTIDE SEQUENCE [LARGE SCALE GENOMIC DNA]</scope>
    <source>
        <strain evidence="3 4">R5959</strain>
    </source>
</reference>
<gene>
    <name evidence="3" type="ORF">FRZ61_45620</name>
</gene>
<dbReference type="Gene3D" id="3.40.50.720">
    <property type="entry name" value="NAD(P)-binding Rossmann-like Domain"/>
    <property type="match status" value="1"/>
</dbReference>
<dbReference type="RefSeq" id="WP_151119883.1">
    <property type="nucleotide sequence ID" value="NZ_CP042582.1"/>
</dbReference>
<comment type="similarity">
    <text evidence="1">Belongs to the short-chain dehydrogenases/reductases (SDR) family.</text>
</comment>
<sequence>MEQRRLALVTGSRRGIGRAAAFALAEAGFDVVINDLERDDDAEATLRGLADRGVQSRFILSDIGDIDGHAPLLDEIYGAFGRLDCLVNNAGMIAQRRGDILEASPAELDGLWRINLRGTFFLTQAAARRMIAESPDRPGRSIVTITSANSLMVSPEKAAYCISKSAASMAAQLFAVRLAEHGIPVFEIRPGLITTEMSAPVRERYSKMMAEGLTPIRRWGTPEEVGRTVASLATGAIPYSIGQVVNVDGGLLTFRL</sequence>
<dbReference type="FunFam" id="3.40.50.720:FF:000084">
    <property type="entry name" value="Short-chain dehydrogenase reductase"/>
    <property type="match status" value="1"/>
</dbReference>
<dbReference type="KEGG" id="hadh:FRZ61_45620"/>
<dbReference type="GO" id="GO:0016616">
    <property type="term" value="F:oxidoreductase activity, acting on the CH-OH group of donors, NAD or NADP as acceptor"/>
    <property type="evidence" value="ECO:0007669"/>
    <property type="project" value="TreeGrafter"/>
</dbReference>